<proteinExistence type="predicted"/>
<keyword evidence="3" id="KW-1185">Reference proteome</keyword>
<protein>
    <submittedName>
        <fullName evidence="2">Uncharacterized protein</fullName>
    </submittedName>
</protein>
<gene>
    <name evidence="2" type="ORF">LIPSTDRAFT_112898</name>
</gene>
<evidence type="ECO:0000313" key="2">
    <source>
        <dbReference type="EMBL" id="ODQ70676.1"/>
    </source>
</evidence>
<feature type="region of interest" description="Disordered" evidence="1">
    <location>
        <begin position="408"/>
        <end position="449"/>
    </location>
</feature>
<dbReference type="Proteomes" id="UP000094385">
    <property type="component" value="Unassembled WGS sequence"/>
</dbReference>
<reference evidence="2 3" key="1">
    <citation type="journal article" date="2016" name="Proc. Natl. Acad. Sci. U.S.A.">
        <title>Comparative genomics of biotechnologically important yeasts.</title>
        <authorList>
            <person name="Riley R."/>
            <person name="Haridas S."/>
            <person name="Wolfe K.H."/>
            <person name="Lopes M.R."/>
            <person name="Hittinger C.T."/>
            <person name="Goeker M."/>
            <person name="Salamov A.A."/>
            <person name="Wisecaver J.H."/>
            <person name="Long T.M."/>
            <person name="Calvey C.H."/>
            <person name="Aerts A.L."/>
            <person name="Barry K.W."/>
            <person name="Choi C."/>
            <person name="Clum A."/>
            <person name="Coughlan A.Y."/>
            <person name="Deshpande S."/>
            <person name="Douglass A.P."/>
            <person name="Hanson S.J."/>
            <person name="Klenk H.-P."/>
            <person name="LaButti K.M."/>
            <person name="Lapidus A."/>
            <person name="Lindquist E.A."/>
            <person name="Lipzen A.M."/>
            <person name="Meier-Kolthoff J.P."/>
            <person name="Ohm R.A."/>
            <person name="Otillar R.P."/>
            <person name="Pangilinan J.L."/>
            <person name="Peng Y."/>
            <person name="Rokas A."/>
            <person name="Rosa C.A."/>
            <person name="Scheuner C."/>
            <person name="Sibirny A.A."/>
            <person name="Slot J.C."/>
            <person name="Stielow J.B."/>
            <person name="Sun H."/>
            <person name="Kurtzman C.P."/>
            <person name="Blackwell M."/>
            <person name="Grigoriev I.V."/>
            <person name="Jeffries T.W."/>
        </authorList>
    </citation>
    <scope>NUCLEOTIDE SEQUENCE [LARGE SCALE GENOMIC DNA]</scope>
    <source>
        <strain evidence="2 3">NRRL Y-11557</strain>
    </source>
</reference>
<organism evidence="2 3">
    <name type="scientific">Lipomyces starkeyi NRRL Y-11557</name>
    <dbReference type="NCBI Taxonomy" id="675824"/>
    <lineage>
        <taxon>Eukaryota</taxon>
        <taxon>Fungi</taxon>
        <taxon>Dikarya</taxon>
        <taxon>Ascomycota</taxon>
        <taxon>Saccharomycotina</taxon>
        <taxon>Lipomycetes</taxon>
        <taxon>Lipomycetales</taxon>
        <taxon>Lipomycetaceae</taxon>
        <taxon>Lipomyces</taxon>
    </lineage>
</organism>
<evidence type="ECO:0000256" key="1">
    <source>
        <dbReference type="SAM" id="MobiDB-lite"/>
    </source>
</evidence>
<accession>A0A1E3PZ55</accession>
<feature type="compositionally biased region" description="Low complexity" evidence="1">
    <location>
        <begin position="416"/>
        <end position="427"/>
    </location>
</feature>
<dbReference type="EMBL" id="KV454299">
    <property type="protein sequence ID" value="ODQ70676.1"/>
    <property type="molecule type" value="Genomic_DNA"/>
</dbReference>
<dbReference type="AlphaFoldDB" id="A0A1E3PZ55"/>
<dbReference type="OrthoDB" id="2522565at2759"/>
<evidence type="ECO:0000313" key="3">
    <source>
        <dbReference type="Proteomes" id="UP000094385"/>
    </source>
</evidence>
<sequence>MTRMGFGRARRGRYNPNILSFPKDYKYPYIGFARQSPKAVLYHHEVVWCEMDWSETPRIGQKILQCVQPAQKLNLEEWTSKPGSWHSDPRIMFSPLGEPLMVVGTNGKANCMGQFVIDLRAVIPGLSTKMKLDHVPIRYQTLIELPRPDYNEVEKNWFLMWDEANIGHVQHESEHRSISALDAPPEKQVNIATPGISKCVSALKHPMKKEKGQANDVHQGTNSLRVTLCDFPCIPTIHNTVIIELLHLKYKNVYELFYRRYAIIMNATAPFNIIGRTGNLMYAGTDENVMLYSVSITWDHDHYREHDDWNEEVHGGHKISTLPDVSSENEEEMVTSDENISSVSKRGIPAKRHVRGTLDSKSRANLQRRPTTAGEIEALVGNEGTTSVSAPAHINTTASVLMTSTQLPVATTQAHSESTASSRQSESPPWSQSADDGLATVSGATSTPEHAQNSLVNKYYHGWLDDMIMIGIGINDRESGVLHVRARDILECIHVCE</sequence>
<name>A0A1E3PZ55_LIPST</name>